<dbReference type="EMBL" id="CAJNBJ010000018">
    <property type="protein sequence ID" value="CAE6786364.1"/>
    <property type="molecule type" value="Genomic_DNA"/>
</dbReference>
<keyword evidence="2" id="KW-1185">Reference proteome</keyword>
<gene>
    <name evidence="1" type="ORF">NSPZN2_50128</name>
</gene>
<proteinExistence type="predicted"/>
<evidence type="ECO:0000313" key="1">
    <source>
        <dbReference type="EMBL" id="CAE6786364.1"/>
    </source>
</evidence>
<accession>A0ABM8S3I1</accession>
<reference evidence="1 2" key="1">
    <citation type="submission" date="2021-02" db="EMBL/GenBank/DDBJ databases">
        <authorList>
            <person name="Han P."/>
        </authorList>
    </citation>
    <scope>NUCLEOTIDE SEQUENCE [LARGE SCALE GENOMIC DNA]</scope>
    <source>
        <strain evidence="1">Candidatus Nitrospira sp. ZN2</strain>
    </source>
</reference>
<organism evidence="1 2">
    <name type="scientific">Nitrospira defluvii</name>
    <dbReference type="NCBI Taxonomy" id="330214"/>
    <lineage>
        <taxon>Bacteria</taxon>
        <taxon>Pseudomonadati</taxon>
        <taxon>Nitrospirota</taxon>
        <taxon>Nitrospiria</taxon>
        <taxon>Nitrospirales</taxon>
        <taxon>Nitrospiraceae</taxon>
        <taxon>Nitrospira</taxon>
    </lineage>
</organism>
<sequence length="69" mass="7394">MRNAVTGHRRRSRIAPRLNVPHTGKELVAASSGWVGKNNVASPPRIAAALPDGLLAQPADRRFVGKPCE</sequence>
<comment type="caution">
    <text evidence="1">The sequence shown here is derived from an EMBL/GenBank/DDBJ whole genome shotgun (WGS) entry which is preliminary data.</text>
</comment>
<protein>
    <submittedName>
        <fullName evidence="1">Uncharacterized protein</fullName>
    </submittedName>
</protein>
<dbReference type="Proteomes" id="UP000675880">
    <property type="component" value="Unassembled WGS sequence"/>
</dbReference>
<evidence type="ECO:0000313" key="2">
    <source>
        <dbReference type="Proteomes" id="UP000675880"/>
    </source>
</evidence>
<name>A0ABM8S3I1_9BACT</name>